<dbReference type="SMART" id="SM00937">
    <property type="entry name" value="PCRF"/>
    <property type="match status" value="1"/>
</dbReference>
<evidence type="ECO:0000256" key="3">
    <source>
        <dbReference type="ARBA" id="ARBA00010835"/>
    </source>
</evidence>
<dbReference type="SUPFAM" id="SSF75620">
    <property type="entry name" value="Release factor"/>
    <property type="match status" value="1"/>
</dbReference>
<feature type="domain" description="Prokaryotic-type class I peptide chain release factors" evidence="9">
    <location>
        <begin position="229"/>
        <end position="245"/>
    </location>
</feature>
<name>A0A9D2BNB2_9FIRM</name>
<sequence length="358" mass="40717">MNESMLERLKAMENRYEELSHMLMDPDIGSDIKKMTDVTKEQASLQSAYDLYQEYKKVTTGIEEAKELVKENDPEIKEMAKMELEELEGKLPDIIHRLELELIPKDPNDNKDVIMEIRGAAGGDEGNIFAGDLYRMYVKYAESQGWKIEVMEADAAEAGGYSLISFMVKGEDVYGKLKFESGSHRVQRVPKTETQGRVHTSTATVLVMPEVEEVDVEINKNDLRIDTYRASGAGGQHINKTDSAVRITHIPTGIVAASQDGRSQHDNKDKAMKALIARIYDYYQQQQDQQVDSERKSKIGTGDRAEKIRTYNYPQNRVTDHRIGLTIQQLDRIMEGKLDDIITALINEDQRLKMEGQH</sequence>
<evidence type="ECO:0000256" key="8">
    <source>
        <dbReference type="HAMAP-Rule" id="MF_00093"/>
    </source>
</evidence>
<comment type="similarity">
    <text evidence="3 8">Belongs to the prokaryotic/mitochondrial release factor family.</text>
</comment>
<protein>
    <recommendedName>
        <fullName evidence="7 8">Peptide chain release factor 1</fullName>
        <shortName evidence="8">RF-1</shortName>
    </recommendedName>
</protein>
<dbReference type="InterPro" id="IPR000352">
    <property type="entry name" value="Pep_chain_release_fac_I"/>
</dbReference>
<keyword evidence="6 8" id="KW-0648">Protein biosynthesis</keyword>
<proteinExistence type="inferred from homology"/>
<evidence type="ECO:0000259" key="9">
    <source>
        <dbReference type="PROSITE" id="PS00745"/>
    </source>
</evidence>
<accession>A0A9D2BNB2</accession>
<dbReference type="FunFam" id="3.30.160.20:FF:000004">
    <property type="entry name" value="Peptide chain release factor 1"/>
    <property type="match status" value="1"/>
</dbReference>
<evidence type="ECO:0000256" key="6">
    <source>
        <dbReference type="ARBA" id="ARBA00022917"/>
    </source>
</evidence>
<keyword evidence="4 8" id="KW-0488">Methylation</keyword>
<dbReference type="PROSITE" id="PS00745">
    <property type="entry name" value="RF_PROK_I"/>
    <property type="match status" value="1"/>
</dbReference>
<evidence type="ECO:0000256" key="7">
    <source>
        <dbReference type="ARBA" id="ARBA00050039"/>
    </source>
</evidence>
<dbReference type="Pfam" id="PF00472">
    <property type="entry name" value="RF-1"/>
    <property type="match status" value="1"/>
</dbReference>
<dbReference type="GO" id="GO:0016149">
    <property type="term" value="F:translation release factor activity, codon specific"/>
    <property type="evidence" value="ECO:0007669"/>
    <property type="project" value="UniProtKB-UniRule"/>
</dbReference>
<reference evidence="10" key="2">
    <citation type="submission" date="2021-04" db="EMBL/GenBank/DDBJ databases">
        <authorList>
            <person name="Gilroy R."/>
        </authorList>
    </citation>
    <scope>NUCLEOTIDE SEQUENCE</scope>
    <source>
        <strain evidence="10">ChiGjej1B1-14440</strain>
    </source>
</reference>
<dbReference type="PANTHER" id="PTHR43804">
    <property type="entry name" value="LD18447P"/>
    <property type="match status" value="1"/>
</dbReference>
<dbReference type="Pfam" id="PF03462">
    <property type="entry name" value="PCRF"/>
    <property type="match status" value="1"/>
</dbReference>
<dbReference type="Gene3D" id="6.10.140.1950">
    <property type="match status" value="1"/>
</dbReference>
<evidence type="ECO:0000256" key="1">
    <source>
        <dbReference type="ARBA" id="ARBA00002986"/>
    </source>
</evidence>
<evidence type="ECO:0000256" key="2">
    <source>
        <dbReference type="ARBA" id="ARBA00004496"/>
    </source>
</evidence>
<comment type="caution">
    <text evidence="10">The sequence shown here is derived from an EMBL/GenBank/DDBJ whole genome shotgun (WGS) entry which is preliminary data.</text>
</comment>
<evidence type="ECO:0000256" key="4">
    <source>
        <dbReference type="ARBA" id="ARBA00022481"/>
    </source>
</evidence>
<keyword evidence="5 8" id="KW-0963">Cytoplasm</keyword>
<organism evidence="10 11">
    <name type="scientific">Candidatus Erysipelatoclostridium merdavium</name>
    <dbReference type="NCBI Taxonomy" id="2838566"/>
    <lineage>
        <taxon>Bacteria</taxon>
        <taxon>Bacillati</taxon>
        <taxon>Bacillota</taxon>
        <taxon>Erysipelotrichia</taxon>
        <taxon>Erysipelotrichales</taxon>
        <taxon>Erysipelotrichales incertae sedis</taxon>
    </lineage>
</organism>
<feature type="modified residue" description="N5-methylglutamine" evidence="8">
    <location>
        <position position="236"/>
    </location>
</feature>
<evidence type="ECO:0000256" key="5">
    <source>
        <dbReference type="ARBA" id="ARBA00022490"/>
    </source>
</evidence>
<dbReference type="Gene3D" id="3.30.70.1660">
    <property type="match status" value="1"/>
</dbReference>
<comment type="subcellular location">
    <subcellularLocation>
        <location evidence="2 8">Cytoplasm</location>
    </subcellularLocation>
</comment>
<dbReference type="InterPro" id="IPR045853">
    <property type="entry name" value="Pep_chain_release_fac_I_sf"/>
</dbReference>
<dbReference type="AlphaFoldDB" id="A0A9D2BNB2"/>
<reference evidence="10" key="1">
    <citation type="journal article" date="2021" name="PeerJ">
        <title>Extensive microbial diversity within the chicken gut microbiome revealed by metagenomics and culture.</title>
        <authorList>
            <person name="Gilroy R."/>
            <person name="Ravi A."/>
            <person name="Getino M."/>
            <person name="Pursley I."/>
            <person name="Horton D.L."/>
            <person name="Alikhan N.F."/>
            <person name="Baker D."/>
            <person name="Gharbi K."/>
            <person name="Hall N."/>
            <person name="Watson M."/>
            <person name="Adriaenssens E.M."/>
            <person name="Foster-Nyarko E."/>
            <person name="Jarju S."/>
            <person name="Secka A."/>
            <person name="Antonio M."/>
            <person name="Oren A."/>
            <person name="Chaudhuri R.R."/>
            <person name="La Ragione R."/>
            <person name="Hildebrand F."/>
            <person name="Pallen M.J."/>
        </authorList>
    </citation>
    <scope>NUCLEOTIDE SEQUENCE</scope>
    <source>
        <strain evidence="10">ChiGjej1B1-14440</strain>
    </source>
</reference>
<comment type="PTM">
    <text evidence="8">Methylated by PrmC. Methylation increases the termination efficiency of RF1.</text>
</comment>
<gene>
    <name evidence="8 10" type="primary">prfA</name>
    <name evidence="10" type="ORF">H9980_10330</name>
</gene>
<dbReference type="InterPro" id="IPR005139">
    <property type="entry name" value="PCRF"/>
</dbReference>
<dbReference type="Proteomes" id="UP000886724">
    <property type="component" value="Unassembled WGS sequence"/>
</dbReference>
<dbReference type="InterPro" id="IPR050057">
    <property type="entry name" value="Prokaryotic/Mito_RF"/>
</dbReference>
<dbReference type="EMBL" id="DXET01000227">
    <property type="protein sequence ID" value="HIX82348.1"/>
    <property type="molecule type" value="Genomic_DNA"/>
</dbReference>
<dbReference type="InterPro" id="IPR004373">
    <property type="entry name" value="RF-1"/>
</dbReference>
<dbReference type="GO" id="GO:0005829">
    <property type="term" value="C:cytosol"/>
    <property type="evidence" value="ECO:0007669"/>
    <property type="project" value="UniProtKB-ARBA"/>
</dbReference>
<dbReference type="HAMAP" id="MF_00093">
    <property type="entry name" value="Rel_fac_1"/>
    <property type="match status" value="1"/>
</dbReference>
<dbReference type="NCBIfam" id="TIGR00019">
    <property type="entry name" value="prfA"/>
    <property type="match status" value="1"/>
</dbReference>
<dbReference type="NCBIfam" id="NF001859">
    <property type="entry name" value="PRK00591.1"/>
    <property type="match status" value="1"/>
</dbReference>
<evidence type="ECO:0000313" key="11">
    <source>
        <dbReference type="Proteomes" id="UP000886724"/>
    </source>
</evidence>
<dbReference type="FunFam" id="3.30.70.1660:FF:000002">
    <property type="entry name" value="Peptide chain release factor 1"/>
    <property type="match status" value="1"/>
</dbReference>
<dbReference type="Gene3D" id="3.30.160.20">
    <property type="match status" value="1"/>
</dbReference>
<evidence type="ECO:0000313" key="10">
    <source>
        <dbReference type="EMBL" id="HIX82348.1"/>
    </source>
</evidence>
<comment type="function">
    <text evidence="1 8">Peptide chain release factor 1 directs the termination of translation in response to the peptide chain termination codons UAG and UAA.</text>
</comment>
<dbReference type="FunFam" id="3.30.70.1660:FF:000004">
    <property type="entry name" value="Peptide chain release factor 1"/>
    <property type="match status" value="1"/>
</dbReference>
<dbReference type="PANTHER" id="PTHR43804:SF7">
    <property type="entry name" value="LD18447P"/>
    <property type="match status" value="1"/>
</dbReference>